<proteinExistence type="predicted"/>
<feature type="non-terminal residue" evidence="1">
    <location>
        <position position="1"/>
    </location>
</feature>
<name>A0A9P7UGA9_9PEZI</name>
<dbReference type="Proteomes" id="UP000699042">
    <property type="component" value="Unassembled WGS sequence"/>
</dbReference>
<organism evidence="1 2">
    <name type="scientific">Colletotrichum scovillei</name>
    <dbReference type="NCBI Taxonomy" id="1209932"/>
    <lineage>
        <taxon>Eukaryota</taxon>
        <taxon>Fungi</taxon>
        <taxon>Dikarya</taxon>
        <taxon>Ascomycota</taxon>
        <taxon>Pezizomycotina</taxon>
        <taxon>Sordariomycetes</taxon>
        <taxon>Hypocreomycetidae</taxon>
        <taxon>Glomerellales</taxon>
        <taxon>Glomerellaceae</taxon>
        <taxon>Colletotrichum</taxon>
        <taxon>Colletotrichum acutatum species complex</taxon>
    </lineage>
</organism>
<dbReference type="AlphaFoldDB" id="A0A9P7UGA9"/>
<reference evidence="1" key="1">
    <citation type="submission" date="2021-05" db="EMBL/GenBank/DDBJ databases">
        <title>Comparative genomics of three Colletotrichum scovillei strains and genetic complementation revealed genes involved fungal growth and virulence on chili pepper.</title>
        <authorList>
            <person name="Hsieh D.-K."/>
            <person name="Chuang S.-C."/>
            <person name="Chen C.-Y."/>
            <person name="Chao Y.-T."/>
            <person name="Lu M.-Y.J."/>
            <person name="Lee M.-H."/>
            <person name="Shih M.-C."/>
        </authorList>
    </citation>
    <scope>NUCLEOTIDE SEQUENCE</scope>
    <source>
        <strain evidence="1">Coll-153</strain>
    </source>
</reference>
<sequence length="65" mass="7286">MLLAEPWTSGGQLLPNLPSCLFIAGTPTGPIRQYQSQEHMRAHVNVDEVPHQTSHCFCCPRRDRG</sequence>
<protein>
    <submittedName>
        <fullName evidence="1">Uncharacterized protein</fullName>
    </submittedName>
</protein>
<gene>
    <name evidence="1" type="ORF">JMJ77_010938</name>
</gene>
<dbReference type="EMBL" id="JAESDN010000007">
    <property type="protein sequence ID" value="KAG7047590.1"/>
    <property type="molecule type" value="Genomic_DNA"/>
</dbReference>
<accession>A0A9P7UGA9</accession>
<evidence type="ECO:0000313" key="2">
    <source>
        <dbReference type="Proteomes" id="UP000699042"/>
    </source>
</evidence>
<keyword evidence="2" id="KW-1185">Reference proteome</keyword>
<evidence type="ECO:0000313" key="1">
    <source>
        <dbReference type="EMBL" id="KAG7047590.1"/>
    </source>
</evidence>
<comment type="caution">
    <text evidence="1">The sequence shown here is derived from an EMBL/GenBank/DDBJ whole genome shotgun (WGS) entry which is preliminary data.</text>
</comment>